<dbReference type="EMBL" id="JANBPY010001878">
    <property type="protein sequence ID" value="KAJ1957835.1"/>
    <property type="molecule type" value="Genomic_DNA"/>
</dbReference>
<gene>
    <name evidence="3" type="ORF">IWQ62_005007</name>
</gene>
<name>A0A9W8AJN9_9FUNG</name>
<evidence type="ECO:0000313" key="4">
    <source>
        <dbReference type="Proteomes" id="UP001150925"/>
    </source>
</evidence>
<protein>
    <recommendedName>
        <fullName evidence="5">Arrestin-like N-terminal domain-containing protein</fullName>
    </recommendedName>
</protein>
<dbReference type="GO" id="GO:0005886">
    <property type="term" value="C:plasma membrane"/>
    <property type="evidence" value="ECO:0007669"/>
    <property type="project" value="TreeGrafter"/>
</dbReference>
<comment type="caution">
    <text evidence="3">The sequence shown here is derived from an EMBL/GenBank/DDBJ whole genome shotgun (WGS) entry which is preliminary data.</text>
</comment>
<dbReference type="GO" id="GO:0030674">
    <property type="term" value="F:protein-macromolecule adaptor activity"/>
    <property type="evidence" value="ECO:0007669"/>
    <property type="project" value="TreeGrafter"/>
</dbReference>
<keyword evidence="4" id="KW-1185">Reference proteome</keyword>
<dbReference type="GO" id="GO:0070086">
    <property type="term" value="P:ubiquitin-dependent endocytosis"/>
    <property type="evidence" value="ECO:0007669"/>
    <property type="project" value="TreeGrafter"/>
</dbReference>
<dbReference type="PANTHER" id="PTHR11188">
    <property type="entry name" value="ARRESTIN DOMAIN CONTAINING PROTEIN"/>
    <property type="match status" value="1"/>
</dbReference>
<dbReference type="PANTHER" id="PTHR11188:SF17">
    <property type="entry name" value="FI21816P1"/>
    <property type="match status" value="1"/>
</dbReference>
<evidence type="ECO:0008006" key="5">
    <source>
        <dbReference type="Google" id="ProtNLM"/>
    </source>
</evidence>
<dbReference type="InterPro" id="IPR014756">
    <property type="entry name" value="Ig_E-set"/>
</dbReference>
<feature type="domain" description="Arrestin-like N-terminal" evidence="1">
    <location>
        <begin position="76"/>
        <end position="190"/>
    </location>
</feature>
<dbReference type="OrthoDB" id="2333384at2759"/>
<feature type="domain" description="Arrestin C-terminal-like" evidence="2">
    <location>
        <begin position="213"/>
        <end position="344"/>
    </location>
</feature>
<sequence length="345" mass="40118">MGKSKKYPNLLPYNGFSSTYFQERISSSILHGYNRRPNIPQLQEKRDGQRSFLRIALLQKPVFIQTTDRHRPAGVLRGHVLLYLAKPARFTDITLSFQGKLKACWLDTSTEYAIPHNEIHQLVNCHHTLLQTDGSPKQLPAGLHQYDFELVLPGDLVETIHTHHLSVVYKLKALARRPRFKFNMRDTEYVAIKRQPSTWTWGHLNSLSINNVWKDQIQYDIFLPIRSCTDDETIDVSFKFLPMDPIIRVLNIQLILKEYVRYKSPLGKRKEWTQIISRTCISNLVNFRLSSEAVAGLTLKIPNAYETLQYDTATDNLEITHKVKCVMQFRDRNLTVHNVYIAIPF</sequence>
<dbReference type="InterPro" id="IPR014752">
    <property type="entry name" value="Arrestin-like_C"/>
</dbReference>
<evidence type="ECO:0000259" key="1">
    <source>
        <dbReference type="Pfam" id="PF00339"/>
    </source>
</evidence>
<dbReference type="InterPro" id="IPR011022">
    <property type="entry name" value="Arrestin_C-like"/>
</dbReference>
<dbReference type="GO" id="GO:0005829">
    <property type="term" value="C:cytosol"/>
    <property type="evidence" value="ECO:0007669"/>
    <property type="project" value="TreeGrafter"/>
</dbReference>
<evidence type="ECO:0000259" key="2">
    <source>
        <dbReference type="Pfam" id="PF02752"/>
    </source>
</evidence>
<dbReference type="Pfam" id="PF00339">
    <property type="entry name" value="Arrestin_N"/>
    <property type="match status" value="1"/>
</dbReference>
<organism evidence="3 4">
    <name type="scientific">Dispira parvispora</name>
    <dbReference type="NCBI Taxonomy" id="1520584"/>
    <lineage>
        <taxon>Eukaryota</taxon>
        <taxon>Fungi</taxon>
        <taxon>Fungi incertae sedis</taxon>
        <taxon>Zoopagomycota</taxon>
        <taxon>Kickxellomycotina</taxon>
        <taxon>Dimargaritomycetes</taxon>
        <taxon>Dimargaritales</taxon>
        <taxon>Dimargaritaceae</taxon>
        <taxon>Dispira</taxon>
    </lineage>
</organism>
<dbReference type="AlphaFoldDB" id="A0A9W8AJN9"/>
<dbReference type="GO" id="GO:0031625">
    <property type="term" value="F:ubiquitin protein ligase binding"/>
    <property type="evidence" value="ECO:0007669"/>
    <property type="project" value="TreeGrafter"/>
</dbReference>
<dbReference type="SUPFAM" id="SSF81296">
    <property type="entry name" value="E set domains"/>
    <property type="match status" value="1"/>
</dbReference>
<dbReference type="InterPro" id="IPR011021">
    <property type="entry name" value="Arrestin-like_N"/>
</dbReference>
<reference evidence="3" key="1">
    <citation type="submission" date="2022-07" db="EMBL/GenBank/DDBJ databases">
        <title>Phylogenomic reconstructions and comparative analyses of Kickxellomycotina fungi.</title>
        <authorList>
            <person name="Reynolds N.K."/>
            <person name="Stajich J.E."/>
            <person name="Barry K."/>
            <person name="Grigoriev I.V."/>
            <person name="Crous P."/>
            <person name="Smith M.E."/>
        </authorList>
    </citation>
    <scope>NUCLEOTIDE SEQUENCE</scope>
    <source>
        <strain evidence="3">RSA 1196</strain>
    </source>
</reference>
<dbReference type="InterPro" id="IPR050357">
    <property type="entry name" value="Arrestin_domain-protein"/>
</dbReference>
<feature type="non-terminal residue" evidence="3">
    <location>
        <position position="345"/>
    </location>
</feature>
<accession>A0A9W8AJN9</accession>
<proteinExistence type="predicted"/>
<dbReference type="Pfam" id="PF02752">
    <property type="entry name" value="Arrestin_C"/>
    <property type="match status" value="1"/>
</dbReference>
<dbReference type="Gene3D" id="2.60.40.640">
    <property type="match status" value="1"/>
</dbReference>
<evidence type="ECO:0000313" key="3">
    <source>
        <dbReference type="EMBL" id="KAJ1957835.1"/>
    </source>
</evidence>
<dbReference type="Proteomes" id="UP001150925">
    <property type="component" value="Unassembled WGS sequence"/>
</dbReference>